<dbReference type="InterPro" id="IPR052895">
    <property type="entry name" value="HetReg/Transcr_Mod"/>
</dbReference>
<sequence length="682" mass="77802">MDRYTYTPLNAAKAEIRLIILLPGGFSDDIEIEIFHVESNYPEEEKNYEERSTNLERTFELLQVGESSRTPSYEAVSYAWGSEVDPYFISIRDRGRLDSNSLPVTQNLAEAMRYLRREDEARILWIDAVCINQQDLIERSVQVGRMADIFRNAKQVDVWLGPESASSDVAVNLVHAVAADLVTARNTKDTASRTVLPGSETDKLLANREALLPRIKALKELCQRQWFTRLWIYQEYHLATAAIAYIGTRTLDMRDLYKVLRFIYVDQPGRLVSLQIKLTAFGRAADILKPIQRKTRPLLLARRLKRSLCTDERDRVYAILGLIRSEYRVEIVPDYTKSLQEVNKELFKCMMKLQHTAHMAGSLEERQCGQPSWVPKLSQTLSSFGLRSASGRSKHEILYERADESLRLPAKAIGTVTAIWFDIPPKPSFGRSALETFRAHAHSNLLDSVYPLGGDMFDAYVCSLAGGRYLENHELPSHLPLQELRNIIQGGDYSTDTLDKTQSAFVHARGRAIFSTTDGLIGLCPFWGKIGDQIFVTPGVNTAIILSSIESQPNHYQLKGECYVHGLMNSEALLGALSAVAGEDLWSYRWERVAGNHQIIFKNGELTTQNDPRLGPLPEDWNKKYWSEVRRRYYDEEFGTDGTMRELYFHNRSTNKFSYFDPRMTSKALKRRGVAFEDIIII</sequence>
<keyword evidence="3" id="KW-1185">Reference proteome</keyword>
<feature type="domain" description="Heterokaryon incompatibility" evidence="1">
    <location>
        <begin position="73"/>
        <end position="235"/>
    </location>
</feature>
<gene>
    <name evidence="2" type="ORF">K444DRAFT_341544</name>
</gene>
<dbReference type="Proteomes" id="UP000235371">
    <property type="component" value="Unassembled WGS sequence"/>
</dbReference>
<dbReference type="PANTHER" id="PTHR24148">
    <property type="entry name" value="ANKYRIN REPEAT DOMAIN-CONTAINING PROTEIN 39 HOMOLOG-RELATED"/>
    <property type="match status" value="1"/>
</dbReference>
<dbReference type="InParanoid" id="A0A2J6THF5"/>
<dbReference type="AlphaFoldDB" id="A0A2J6THF5"/>
<dbReference type="GeneID" id="36580114"/>
<evidence type="ECO:0000313" key="2">
    <source>
        <dbReference type="EMBL" id="PMD62421.1"/>
    </source>
</evidence>
<dbReference type="PANTHER" id="PTHR24148:SF64">
    <property type="entry name" value="HETEROKARYON INCOMPATIBILITY DOMAIN-CONTAINING PROTEIN"/>
    <property type="match status" value="1"/>
</dbReference>
<protein>
    <submittedName>
        <fullName evidence="2">HET-domain-containing protein</fullName>
    </submittedName>
</protein>
<dbReference type="OrthoDB" id="4850726at2759"/>
<name>A0A2J6THF5_9HELO</name>
<dbReference type="RefSeq" id="XP_024739325.1">
    <property type="nucleotide sequence ID" value="XM_024872032.1"/>
</dbReference>
<evidence type="ECO:0000259" key="1">
    <source>
        <dbReference type="Pfam" id="PF06985"/>
    </source>
</evidence>
<dbReference type="EMBL" id="KZ613783">
    <property type="protein sequence ID" value="PMD62421.1"/>
    <property type="molecule type" value="Genomic_DNA"/>
</dbReference>
<proteinExistence type="predicted"/>
<reference evidence="2 3" key="1">
    <citation type="submission" date="2016-04" db="EMBL/GenBank/DDBJ databases">
        <title>A degradative enzymes factory behind the ericoid mycorrhizal symbiosis.</title>
        <authorList>
            <consortium name="DOE Joint Genome Institute"/>
            <person name="Martino E."/>
            <person name="Morin E."/>
            <person name="Grelet G."/>
            <person name="Kuo A."/>
            <person name="Kohler A."/>
            <person name="Daghino S."/>
            <person name="Barry K."/>
            <person name="Choi C."/>
            <person name="Cichocki N."/>
            <person name="Clum A."/>
            <person name="Copeland A."/>
            <person name="Hainaut M."/>
            <person name="Haridas S."/>
            <person name="Labutti K."/>
            <person name="Lindquist E."/>
            <person name="Lipzen A."/>
            <person name="Khouja H.-R."/>
            <person name="Murat C."/>
            <person name="Ohm R."/>
            <person name="Olson A."/>
            <person name="Spatafora J."/>
            <person name="Veneault-Fourrey C."/>
            <person name="Henrissat B."/>
            <person name="Grigoriev I."/>
            <person name="Martin F."/>
            <person name="Perotto S."/>
        </authorList>
    </citation>
    <scope>NUCLEOTIDE SEQUENCE [LARGE SCALE GENOMIC DNA]</scope>
    <source>
        <strain evidence="2 3">E</strain>
    </source>
</reference>
<dbReference type="InterPro" id="IPR010730">
    <property type="entry name" value="HET"/>
</dbReference>
<dbReference type="Pfam" id="PF06985">
    <property type="entry name" value="HET"/>
    <property type="match status" value="1"/>
</dbReference>
<accession>A0A2J6THF5</accession>
<organism evidence="2 3">
    <name type="scientific">Hyaloscypha bicolor E</name>
    <dbReference type="NCBI Taxonomy" id="1095630"/>
    <lineage>
        <taxon>Eukaryota</taxon>
        <taxon>Fungi</taxon>
        <taxon>Dikarya</taxon>
        <taxon>Ascomycota</taxon>
        <taxon>Pezizomycotina</taxon>
        <taxon>Leotiomycetes</taxon>
        <taxon>Helotiales</taxon>
        <taxon>Hyaloscyphaceae</taxon>
        <taxon>Hyaloscypha</taxon>
        <taxon>Hyaloscypha bicolor</taxon>
    </lineage>
</organism>
<evidence type="ECO:0000313" key="3">
    <source>
        <dbReference type="Proteomes" id="UP000235371"/>
    </source>
</evidence>